<dbReference type="PANTHER" id="PTHR33164">
    <property type="entry name" value="TRANSCRIPTIONAL REGULATOR, MARR FAMILY"/>
    <property type="match status" value="1"/>
</dbReference>
<dbReference type="Gene3D" id="1.10.10.10">
    <property type="entry name" value="Winged helix-like DNA-binding domain superfamily/Winged helix DNA-binding domain"/>
    <property type="match status" value="1"/>
</dbReference>
<evidence type="ECO:0000313" key="4">
    <source>
        <dbReference type="Proteomes" id="UP000199347"/>
    </source>
</evidence>
<dbReference type="InterPro" id="IPR000835">
    <property type="entry name" value="HTH_MarR-typ"/>
</dbReference>
<dbReference type="GO" id="GO:0003700">
    <property type="term" value="F:DNA-binding transcription factor activity"/>
    <property type="evidence" value="ECO:0007669"/>
    <property type="project" value="InterPro"/>
</dbReference>
<proteinExistence type="predicted"/>
<dbReference type="RefSeq" id="WP_111328843.1">
    <property type="nucleotide sequence ID" value="NZ_FMVW01000010.1"/>
</dbReference>
<sequence length="175" mass="20116">MTDTTAVIEKLERELAFFARRLEAVHRKRGYPLERAHYLLLLQLREGPASVTDLAHHLDLDDSTVTRQIAAMQRRRLIRRVKNPADGRSTLIERTRLGAESAETMRLARLGRIETLFGAWKQTDREKFAQMLAQVNLALSDSLKEMTEELPSPSPRPRAPRSKPARQRKAKPQKE</sequence>
<dbReference type="AlphaFoldDB" id="A0A1G5P8D3"/>
<dbReference type="Pfam" id="PF12802">
    <property type="entry name" value="MarR_2"/>
    <property type="match status" value="1"/>
</dbReference>
<dbReference type="EMBL" id="FMVW01000010">
    <property type="protein sequence ID" value="SCZ45260.1"/>
    <property type="molecule type" value="Genomic_DNA"/>
</dbReference>
<dbReference type="GO" id="GO:0003677">
    <property type="term" value="F:DNA binding"/>
    <property type="evidence" value="ECO:0007669"/>
    <property type="project" value="UniProtKB-KW"/>
</dbReference>
<feature type="domain" description="HTH marR-type" evidence="2">
    <location>
        <begin position="1"/>
        <end position="137"/>
    </location>
</feature>
<accession>A0A1G5P8D3</accession>
<dbReference type="SUPFAM" id="SSF46785">
    <property type="entry name" value="Winged helix' DNA-binding domain"/>
    <property type="match status" value="1"/>
</dbReference>
<evidence type="ECO:0000256" key="1">
    <source>
        <dbReference type="SAM" id="MobiDB-lite"/>
    </source>
</evidence>
<dbReference type="GO" id="GO:0006950">
    <property type="term" value="P:response to stress"/>
    <property type="evidence" value="ECO:0007669"/>
    <property type="project" value="TreeGrafter"/>
</dbReference>
<feature type="region of interest" description="Disordered" evidence="1">
    <location>
        <begin position="144"/>
        <end position="175"/>
    </location>
</feature>
<evidence type="ECO:0000313" key="3">
    <source>
        <dbReference type="EMBL" id="SCZ45260.1"/>
    </source>
</evidence>
<evidence type="ECO:0000259" key="2">
    <source>
        <dbReference type="PROSITE" id="PS50995"/>
    </source>
</evidence>
<dbReference type="InterPro" id="IPR039422">
    <property type="entry name" value="MarR/SlyA-like"/>
</dbReference>
<protein>
    <submittedName>
        <fullName evidence="3">DNA-binding transcriptional regulator, MarR family</fullName>
    </submittedName>
</protein>
<dbReference type="OrthoDB" id="7774677at2"/>
<dbReference type="STRING" id="1120955.SAMN03080610_03377"/>
<dbReference type="Proteomes" id="UP000199347">
    <property type="component" value="Unassembled WGS sequence"/>
</dbReference>
<name>A0A1G5P8D3_AFIMA</name>
<feature type="compositionally biased region" description="Basic residues" evidence="1">
    <location>
        <begin position="158"/>
        <end position="175"/>
    </location>
</feature>
<reference evidence="3 4" key="1">
    <citation type="submission" date="2016-10" db="EMBL/GenBank/DDBJ databases">
        <authorList>
            <person name="de Groot N.N."/>
        </authorList>
    </citation>
    <scope>NUCLEOTIDE SEQUENCE [LARGE SCALE GENOMIC DNA]</scope>
    <source>
        <strain evidence="3 4">DSM 2698</strain>
    </source>
</reference>
<dbReference type="SMART" id="SM00347">
    <property type="entry name" value="HTH_MARR"/>
    <property type="match status" value="1"/>
</dbReference>
<organism evidence="3 4">
    <name type="scientific">Afifella marina DSM 2698</name>
    <dbReference type="NCBI Taxonomy" id="1120955"/>
    <lineage>
        <taxon>Bacteria</taxon>
        <taxon>Pseudomonadati</taxon>
        <taxon>Pseudomonadota</taxon>
        <taxon>Alphaproteobacteria</taxon>
        <taxon>Hyphomicrobiales</taxon>
        <taxon>Afifellaceae</taxon>
        <taxon>Afifella</taxon>
    </lineage>
</organism>
<dbReference type="PANTHER" id="PTHR33164:SF57">
    <property type="entry name" value="MARR-FAMILY TRANSCRIPTIONAL REGULATOR"/>
    <property type="match status" value="1"/>
</dbReference>
<keyword evidence="3" id="KW-0238">DNA-binding</keyword>
<dbReference type="InterPro" id="IPR036390">
    <property type="entry name" value="WH_DNA-bd_sf"/>
</dbReference>
<keyword evidence="4" id="KW-1185">Reference proteome</keyword>
<gene>
    <name evidence="3" type="ORF">SAMN03080610_03377</name>
</gene>
<dbReference type="PROSITE" id="PS50995">
    <property type="entry name" value="HTH_MARR_2"/>
    <property type="match status" value="1"/>
</dbReference>
<dbReference type="InterPro" id="IPR036388">
    <property type="entry name" value="WH-like_DNA-bd_sf"/>
</dbReference>